<protein>
    <submittedName>
        <fullName evidence="1">Uncharacterized protein</fullName>
    </submittedName>
</protein>
<keyword evidence="2" id="KW-1185">Reference proteome</keyword>
<accession>A0ABD5Z0L8</accession>
<dbReference type="EMBL" id="JBHTAR010000011">
    <property type="protein sequence ID" value="MFC7198699.1"/>
    <property type="molecule type" value="Genomic_DNA"/>
</dbReference>
<gene>
    <name evidence="1" type="ORF">ACFQJ9_04580</name>
</gene>
<dbReference type="RefSeq" id="WP_279528658.1">
    <property type="nucleotide sequence ID" value="NZ_CP122312.1"/>
</dbReference>
<dbReference type="AlphaFoldDB" id="A0ABD5Z0L8"/>
<proteinExistence type="predicted"/>
<organism evidence="1 2">
    <name type="scientific">Halospeciosus flavus</name>
    <dbReference type="NCBI Taxonomy" id="3032283"/>
    <lineage>
        <taxon>Archaea</taxon>
        <taxon>Methanobacteriati</taxon>
        <taxon>Methanobacteriota</taxon>
        <taxon>Stenosarchaea group</taxon>
        <taxon>Halobacteria</taxon>
        <taxon>Halobacteriales</taxon>
        <taxon>Halobacteriaceae</taxon>
        <taxon>Halospeciosus</taxon>
    </lineage>
</organism>
<evidence type="ECO:0000313" key="1">
    <source>
        <dbReference type="EMBL" id="MFC7198699.1"/>
    </source>
</evidence>
<dbReference type="Proteomes" id="UP001596447">
    <property type="component" value="Unassembled WGS sequence"/>
</dbReference>
<evidence type="ECO:0000313" key="2">
    <source>
        <dbReference type="Proteomes" id="UP001596447"/>
    </source>
</evidence>
<name>A0ABD5Z0L8_9EURY</name>
<comment type="caution">
    <text evidence="1">The sequence shown here is derived from an EMBL/GenBank/DDBJ whole genome shotgun (WGS) entry which is preliminary data.</text>
</comment>
<reference evidence="1 2" key="1">
    <citation type="journal article" date="2019" name="Int. J. Syst. Evol. Microbiol.">
        <title>The Global Catalogue of Microorganisms (GCM) 10K type strain sequencing project: providing services to taxonomists for standard genome sequencing and annotation.</title>
        <authorList>
            <consortium name="The Broad Institute Genomics Platform"/>
            <consortium name="The Broad Institute Genome Sequencing Center for Infectious Disease"/>
            <person name="Wu L."/>
            <person name="Ma J."/>
        </authorList>
    </citation>
    <scope>NUCLEOTIDE SEQUENCE [LARGE SCALE GENOMIC DNA]</scope>
    <source>
        <strain evidence="1 2">XZGYJ-43</strain>
    </source>
</reference>
<sequence>MTDVDDVGNSLVAFSTADAGTTLRLRDEVGGHEYTLGSSEAVSLEPASPDRFVFPVDAAVSFTTSELVLPTDATTFVRDEQGEHLGQLTDERWSFERGTYYVELSPSPKAYVLVPDASFTGVHPTFGEFGSTPRLEFDEPTRIFVGARSPHERPQATITVPDDPEALATAFSYLGSSIKEWSCERSWPTIRGHPPAIERGEELHVPDVLEKPDTGVTIAVPPTYADLYRVAPLAFYLGADVVPGEEAELRLDLGYTEPLRRPGRTLEESVDRLLARCLLLDSLVRVGGYYSFPRYEYDEVAPHLPFYPPELYERSVGEQLVEYLEVPFDVLEPHVPKWTTTAVLRPRLEDAAVVPPLLDSLSRVHVATGADASAEPGRTLDTAVTAYAGRTPPVGETRLVPAAFENLRGREQSVPAECRFDFFGVGQAAVDAYDRVCNAVDTGHEDGVPTRRRRTRPTREVLRRALGASEFLHFGGDVTDEGFVCADGVLPWADLGSVETTVVSIAGGAGGDGVDAAVSLVESGAAAAVVFDGAVPDETVGRLAGYLRSAFSLAWAAELAADDTPHRLVGDATRSVTSRSGGTTPEVLDFTSVGTDRHRLTYRTEVTEQLELGSVLRPAADFAEGGYYLTGGSVVQSMGLTSAEVVDLFEEGYVVRLNGTVYPSAGELTLETVCRSARRALDETGQRT</sequence>